<dbReference type="Gene3D" id="3.10.490.10">
    <property type="entry name" value="Gamma-glutamyl cyclotransferase-like"/>
    <property type="match status" value="1"/>
</dbReference>
<accession>K6PLY8</accession>
<evidence type="ECO:0000256" key="1">
    <source>
        <dbReference type="ARBA" id="ARBA00022679"/>
    </source>
</evidence>
<feature type="domain" description="Gamma-glutamylcyclotransferase AIG2-like" evidence="3">
    <location>
        <begin position="3"/>
        <end position="105"/>
    </location>
</feature>
<evidence type="ECO:0000256" key="2">
    <source>
        <dbReference type="ARBA" id="ARBA00030602"/>
    </source>
</evidence>
<keyword evidence="5" id="KW-1185">Reference proteome</keyword>
<dbReference type="HOGENOM" id="CLU_083466_5_0_9"/>
<proteinExistence type="predicted"/>
<dbReference type="AlphaFoldDB" id="K6PLY8"/>
<evidence type="ECO:0000313" key="5">
    <source>
        <dbReference type="Proteomes" id="UP000005710"/>
    </source>
</evidence>
<organism evidence="4 5">
    <name type="scientific">Thermaerobacter subterraneus DSM 13965</name>
    <dbReference type="NCBI Taxonomy" id="867903"/>
    <lineage>
        <taxon>Bacteria</taxon>
        <taxon>Bacillati</taxon>
        <taxon>Bacillota</taxon>
        <taxon>Clostridia</taxon>
        <taxon>Eubacteriales</taxon>
        <taxon>Clostridiales Family XVII. Incertae Sedis</taxon>
        <taxon>Thermaerobacter</taxon>
    </lineage>
</organism>
<dbReference type="RefSeq" id="WP_006904833.1">
    <property type="nucleotide sequence ID" value="NZ_JH976536.1"/>
</dbReference>
<reference evidence="4" key="2">
    <citation type="submission" date="2012-10" db="EMBL/GenBank/DDBJ databases">
        <title>Improved high-quality draft of Thermaerobacter subterraneus C21, DSM 13965.</title>
        <authorList>
            <consortium name="DOE Joint Genome Institute"/>
            <person name="Eisen J."/>
            <person name="Huntemann M."/>
            <person name="Wei C.-L."/>
            <person name="Han J."/>
            <person name="Detter J.C."/>
            <person name="Han C."/>
            <person name="Tapia R."/>
            <person name="Chen A."/>
            <person name="Kyrpides N."/>
            <person name="Mavromatis K."/>
            <person name="Markowitz V."/>
            <person name="Szeto E."/>
            <person name="Ivanova N."/>
            <person name="Mikhailova N."/>
            <person name="Ovchinnikova G."/>
            <person name="Pagani I."/>
            <person name="Pati A."/>
            <person name="Goodwin L."/>
            <person name="Nordberg H.P."/>
            <person name="Cantor M.N."/>
            <person name="Hua S.X."/>
            <person name="Woyke T."/>
            <person name="Eisen J."/>
            <person name="Klenk H.-P."/>
        </authorList>
    </citation>
    <scope>NUCLEOTIDE SEQUENCE [LARGE SCALE GENOMIC DNA]</scope>
    <source>
        <strain evidence="4">DSM 13965</strain>
    </source>
</reference>
<name>K6PLY8_9FIRM</name>
<dbReference type="OrthoDB" id="8538589at2"/>
<dbReference type="EMBL" id="AENY02000004">
    <property type="protein sequence ID" value="EKP93887.1"/>
    <property type="molecule type" value="Genomic_DNA"/>
</dbReference>
<dbReference type="GO" id="GO:0016740">
    <property type="term" value="F:transferase activity"/>
    <property type="evidence" value="ECO:0007669"/>
    <property type="project" value="UniProtKB-KW"/>
</dbReference>
<dbReference type="InterPro" id="IPR045038">
    <property type="entry name" value="AIG2-like"/>
</dbReference>
<evidence type="ECO:0000313" key="4">
    <source>
        <dbReference type="EMBL" id="EKP93887.1"/>
    </source>
</evidence>
<dbReference type="InterPro" id="IPR009288">
    <property type="entry name" value="AIG2-like_dom"/>
</dbReference>
<dbReference type="eggNOG" id="COG2105">
    <property type="taxonomic scope" value="Bacteria"/>
</dbReference>
<dbReference type="PANTHER" id="PTHR31544:SF2">
    <property type="entry name" value="AIG2-LIKE PROTEIN D"/>
    <property type="match status" value="1"/>
</dbReference>
<dbReference type="InterPro" id="IPR036568">
    <property type="entry name" value="GGCT-like_sf"/>
</dbReference>
<protein>
    <recommendedName>
        <fullName evidence="2">Putative gamma-glutamylcyclotransferase</fullName>
    </recommendedName>
</protein>
<dbReference type="SUPFAM" id="SSF110857">
    <property type="entry name" value="Gamma-glutamyl cyclotransferase-like"/>
    <property type="match status" value="1"/>
</dbReference>
<dbReference type="InterPro" id="IPR013024">
    <property type="entry name" value="GGCT-like"/>
</dbReference>
<dbReference type="STRING" id="867903.ThesuDRAFT_00131"/>
<comment type="caution">
    <text evidence="4">The sequence shown here is derived from an EMBL/GenBank/DDBJ whole genome shotgun (WGS) entry which is preliminary data.</text>
</comment>
<dbReference type="Proteomes" id="UP000005710">
    <property type="component" value="Unassembled WGS sequence"/>
</dbReference>
<sequence>MKLFAYGTLRRRGRIEALVGRRLDEPVPAVLEGYRLYDTGRGYPVILPEPGHRVQGVVWTIDEADLGYLDHYEGADEDPPYYYRRLVQVQVAGRPVEAVVYVGNPVVFDRLVPLEAY</sequence>
<keyword evidence="1" id="KW-0808">Transferase</keyword>
<dbReference type="CDD" id="cd06661">
    <property type="entry name" value="GGCT_like"/>
    <property type="match status" value="1"/>
</dbReference>
<evidence type="ECO:0000259" key="3">
    <source>
        <dbReference type="Pfam" id="PF06094"/>
    </source>
</evidence>
<dbReference type="PANTHER" id="PTHR31544">
    <property type="entry name" value="AIG2-LIKE PROTEIN D"/>
    <property type="match status" value="1"/>
</dbReference>
<dbReference type="Pfam" id="PF06094">
    <property type="entry name" value="GGACT"/>
    <property type="match status" value="1"/>
</dbReference>
<gene>
    <name evidence="4" type="ORF">ThesuDRAFT_00131</name>
</gene>
<reference evidence="4" key="1">
    <citation type="submission" date="2010-10" db="EMBL/GenBank/DDBJ databases">
        <authorList>
            <consortium name="US DOE Joint Genome Institute (JGI-PGF)"/>
            <person name="Lucas S."/>
            <person name="Copeland A."/>
            <person name="Lapidus A."/>
            <person name="Bruce D."/>
            <person name="Goodwin L."/>
            <person name="Pitluck S."/>
            <person name="Kyrpides N."/>
            <person name="Mavromatis K."/>
            <person name="Detter J.C."/>
            <person name="Han C."/>
            <person name="Land M."/>
            <person name="Hauser L."/>
            <person name="Markowitz V."/>
            <person name="Cheng J.-F."/>
            <person name="Hugenholtz P."/>
            <person name="Woyke T."/>
            <person name="Wu D."/>
            <person name="Pukall R."/>
            <person name="Wahrenburg C."/>
            <person name="Brambilla E."/>
            <person name="Klenk H.-P."/>
            <person name="Eisen J.A."/>
        </authorList>
    </citation>
    <scope>NUCLEOTIDE SEQUENCE [LARGE SCALE GENOMIC DNA]</scope>
    <source>
        <strain evidence="4">DSM 13965</strain>
    </source>
</reference>